<organism evidence="3 4">
    <name type="scientific">Micromonospora zhanjiangensis</name>
    <dbReference type="NCBI Taxonomy" id="1522057"/>
    <lineage>
        <taxon>Bacteria</taxon>
        <taxon>Bacillati</taxon>
        <taxon>Actinomycetota</taxon>
        <taxon>Actinomycetes</taxon>
        <taxon>Micromonosporales</taxon>
        <taxon>Micromonosporaceae</taxon>
        <taxon>Micromonospora</taxon>
    </lineage>
</organism>
<accession>A0ABV8KSW1</accession>
<gene>
    <name evidence="3" type="ORF">ACFOX0_25010</name>
</gene>
<comment type="caution">
    <text evidence="3">The sequence shown here is derived from an EMBL/GenBank/DDBJ whole genome shotgun (WGS) entry which is preliminary data.</text>
</comment>
<sequence length="288" mass="32015">MTEPLVVRVRAEVPIKQVRHALTDPGELREWFAEHAEVELPHRYEFWGRHTPEGDVPHQRLLHADADTLRFTWLLDGVETTSEISLTEEGPESTVIAVTQSHFDMAEAMSGSTIRGVLQTYWCLSLANLVAHVEGHPLVPRVDFTSADLRGEFLIAAPVDRVFTSLTDSEQASRWFGYPIGIEPWVGGRYAMGGFEAGYAAKVVELEPDRKLAVDWGPVGTQTWELAESGGKTRLTFVQSGFDEQHPPYAAWCGSVAGLAELRRYHEMADWRPMFLADAPSEQAGATG</sequence>
<feature type="domain" description="Activator of Hsp90 ATPase homologue 1/2-like C-terminal" evidence="2">
    <location>
        <begin position="157"/>
        <end position="246"/>
    </location>
</feature>
<feature type="domain" description="Activator of Hsp90 ATPase homologue 1/2-like C-terminal" evidence="2">
    <location>
        <begin position="13"/>
        <end position="132"/>
    </location>
</feature>
<protein>
    <submittedName>
        <fullName evidence="3">SRPBCC family protein</fullName>
    </submittedName>
</protein>
<dbReference type="EMBL" id="JBHSBN010000021">
    <property type="protein sequence ID" value="MFC4109178.1"/>
    <property type="molecule type" value="Genomic_DNA"/>
</dbReference>
<evidence type="ECO:0000256" key="1">
    <source>
        <dbReference type="ARBA" id="ARBA00006817"/>
    </source>
</evidence>
<comment type="similarity">
    <text evidence="1">Belongs to the AHA1 family.</text>
</comment>
<evidence type="ECO:0000313" key="4">
    <source>
        <dbReference type="Proteomes" id="UP001595868"/>
    </source>
</evidence>
<dbReference type="InterPro" id="IPR023393">
    <property type="entry name" value="START-like_dom_sf"/>
</dbReference>
<dbReference type="Gene3D" id="3.30.530.20">
    <property type="match status" value="2"/>
</dbReference>
<evidence type="ECO:0000313" key="3">
    <source>
        <dbReference type="EMBL" id="MFC4109178.1"/>
    </source>
</evidence>
<dbReference type="CDD" id="cd07814">
    <property type="entry name" value="SRPBCC_CalC_Aha1-like"/>
    <property type="match status" value="1"/>
</dbReference>
<dbReference type="Pfam" id="PF08327">
    <property type="entry name" value="AHSA1"/>
    <property type="match status" value="2"/>
</dbReference>
<name>A0ABV8KSW1_9ACTN</name>
<evidence type="ECO:0000259" key="2">
    <source>
        <dbReference type="Pfam" id="PF08327"/>
    </source>
</evidence>
<proteinExistence type="inferred from homology"/>
<dbReference type="RefSeq" id="WP_377550270.1">
    <property type="nucleotide sequence ID" value="NZ_JBHSBN010000021.1"/>
</dbReference>
<reference evidence="4" key="1">
    <citation type="journal article" date="2019" name="Int. J. Syst. Evol. Microbiol.">
        <title>The Global Catalogue of Microorganisms (GCM) 10K type strain sequencing project: providing services to taxonomists for standard genome sequencing and annotation.</title>
        <authorList>
            <consortium name="The Broad Institute Genomics Platform"/>
            <consortium name="The Broad Institute Genome Sequencing Center for Infectious Disease"/>
            <person name="Wu L."/>
            <person name="Ma J."/>
        </authorList>
    </citation>
    <scope>NUCLEOTIDE SEQUENCE [LARGE SCALE GENOMIC DNA]</scope>
    <source>
        <strain evidence="4">2902at01</strain>
    </source>
</reference>
<dbReference type="InterPro" id="IPR013538">
    <property type="entry name" value="ASHA1/2-like_C"/>
</dbReference>
<dbReference type="Proteomes" id="UP001595868">
    <property type="component" value="Unassembled WGS sequence"/>
</dbReference>
<keyword evidence="4" id="KW-1185">Reference proteome</keyword>
<dbReference type="SUPFAM" id="SSF55961">
    <property type="entry name" value="Bet v1-like"/>
    <property type="match status" value="2"/>
</dbReference>